<reference evidence="1 2" key="1">
    <citation type="journal article" date="2016" name="BMC Genomics">
        <title>Comparative genomics reveals Cyclospora cayetanensis possesses coccidia-like metabolism and invasion components but unique surface antigens.</title>
        <authorList>
            <person name="Liu S."/>
            <person name="Wang L."/>
            <person name="Zheng H."/>
            <person name="Xu Z."/>
            <person name="Roellig D.M."/>
            <person name="Li N."/>
            <person name="Frace M.A."/>
            <person name="Tang K."/>
            <person name="Arrowood M.J."/>
            <person name="Moss D.M."/>
            <person name="Zhang L."/>
            <person name="Feng Y."/>
            <person name="Xiao L."/>
        </authorList>
    </citation>
    <scope>NUCLEOTIDE SEQUENCE [LARGE SCALE GENOMIC DNA]</scope>
    <source>
        <strain evidence="1 2">CHN_HEN01</strain>
    </source>
</reference>
<dbReference type="AlphaFoldDB" id="A0A1D3D8M7"/>
<gene>
    <name evidence="1" type="ORF">cyc_00521</name>
</gene>
<evidence type="ECO:0000313" key="1">
    <source>
        <dbReference type="EMBL" id="OEH79778.1"/>
    </source>
</evidence>
<name>A0A1D3D8M7_9EIME</name>
<proteinExistence type="predicted"/>
<sequence length="100" mass="11058">MGETITRSSNAAHGLICSVTTGSNTTRVLLDRRRRLCLQRIGGEGTREIKVEMLLECLKSLWLLEYGEPKVGDRGLRAMSSLMGVRQRQKQAIVLTGIAT</sequence>
<dbReference type="Proteomes" id="UP000095192">
    <property type="component" value="Unassembled WGS sequence"/>
</dbReference>
<organism evidence="1 2">
    <name type="scientific">Cyclospora cayetanensis</name>
    <dbReference type="NCBI Taxonomy" id="88456"/>
    <lineage>
        <taxon>Eukaryota</taxon>
        <taxon>Sar</taxon>
        <taxon>Alveolata</taxon>
        <taxon>Apicomplexa</taxon>
        <taxon>Conoidasida</taxon>
        <taxon>Coccidia</taxon>
        <taxon>Eucoccidiorida</taxon>
        <taxon>Eimeriorina</taxon>
        <taxon>Eimeriidae</taxon>
        <taxon>Cyclospora</taxon>
    </lineage>
</organism>
<dbReference type="InParanoid" id="A0A1D3D8M7"/>
<dbReference type="EMBL" id="JROU02000284">
    <property type="protein sequence ID" value="OEH79778.1"/>
    <property type="molecule type" value="Genomic_DNA"/>
</dbReference>
<dbReference type="VEuPathDB" id="ToxoDB:cyc_00521"/>
<comment type="caution">
    <text evidence="1">The sequence shown here is derived from an EMBL/GenBank/DDBJ whole genome shotgun (WGS) entry which is preliminary data.</text>
</comment>
<keyword evidence="2" id="KW-1185">Reference proteome</keyword>
<accession>A0A1D3D8M7</accession>
<evidence type="ECO:0000313" key="2">
    <source>
        <dbReference type="Proteomes" id="UP000095192"/>
    </source>
</evidence>
<protein>
    <submittedName>
        <fullName evidence="1">Uncharacterized protein</fullName>
    </submittedName>
</protein>